<sequence>MKERENEREKEKQKEKEEKKQKKRKKKEKKKRGRRKEEEEEALPCESACAQPDTRAVKELTKNRTKRKEFLGNEIVTLQGTSGLWVNVSQQQEVMDVVWREENRKWQRNLHFN</sequence>
<dbReference type="Proteomes" id="UP000028990">
    <property type="component" value="Unassembled WGS sequence"/>
</dbReference>
<evidence type="ECO:0000256" key="1">
    <source>
        <dbReference type="SAM" id="MobiDB-lite"/>
    </source>
</evidence>
<name>A0A091E5W7_FUKDA</name>
<gene>
    <name evidence="2" type="ORF">H920_08088</name>
</gene>
<protein>
    <submittedName>
        <fullName evidence="2">Uncharacterized protein</fullName>
    </submittedName>
</protein>
<reference evidence="2 3" key="1">
    <citation type="submission" date="2013-11" db="EMBL/GenBank/DDBJ databases">
        <title>The Damaraland mole rat (Fukomys damarensis) genome and evolution of African mole rats.</title>
        <authorList>
            <person name="Gladyshev V.N."/>
            <person name="Fang X."/>
        </authorList>
    </citation>
    <scope>NUCLEOTIDE SEQUENCE [LARGE SCALE GENOMIC DNA]</scope>
    <source>
        <tissue evidence="2">Liver</tissue>
    </source>
</reference>
<dbReference type="AlphaFoldDB" id="A0A091E5W7"/>
<organism evidence="2 3">
    <name type="scientific">Fukomys damarensis</name>
    <name type="common">Damaraland mole rat</name>
    <name type="synonym">Cryptomys damarensis</name>
    <dbReference type="NCBI Taxonomy" id="885580"/>
    <lineage>
        <taxon>Eukaryota</taxon>
        <taxon>Metazoa</taxon>
        <taxon>Chordata</taxon>
        <taxon>Craniata</taxon>
        <taxon>Vertebrata</taxon>
        <taxon>Euteleostomi</taxon>
        <taxon>Mammalia</taxon>
        <taxon>Eutheria</taxon>
        <taxon>Euarchontoglires</taxon>
        <taxon>Glires</taxon>
        <taxon>Rodentia</taxon>
        <taxon>Hystricomorpha</taxon>
        <taxon>Bathyergidae</taxon>
        <taxon>Fukomys</taxon>
    </lineage>
</organism>
<dbReference type="EMBL" id="KN122403">
    <property type="protein sequence ID" value="KFO30511.1"/>
    <property type="molecule type" value="Genomic_DNA"/>
</dbReference>
<evidence type="ECO:0000313" key="2">
    <source>
        <dbReference type="EMBL" id="KFO30511.1"/>
    </source>
</evidence>
<proteinExistence type="predicted"/>
<keyword evidence="3" id="KW-1185">Reference proteome</keyword>
<evidence type="ECO:0000313" key="3">
    <source>
        <dbReference type="Proteomes" id="UP000028990"/>
    </source>
</evidence>
<feature type="compositionally biased region" description="Basic residues" evidence="1">
    <location>
        <begin position="21"/>
        <end position="34"/>
    </location>
</feature>
<accession>A0A091E5W7</accession>
<feature type="compositionally biased region" description="Basic and acidic residues" evidence="1">
    <location>
        <begin position="1"/>
        <end position="20"/>
    </location>
</feature>
<feature type="region of interest" description="Disordered" evidence="1">
    <location>
        <begin position="1"/>
        <end position="50"/>
    </location>
</feature>